<keyword evidence="2" id="KW-0472">Membrane</keyword>
<proteinExistence type="predicted"/>
<dbReference type="PROSITE" id="PS51257">
    <property type="entry name" value="PROKAR_LIPOPROTEIN"/>
    <property type="match status" value="1"/>
</dbReference>
<name>A0AAN1T0R9_9PROT</name>
<dbReference type="KEGG" id="fku:FGKAn22_23110"/>
<feature type="transmembrane region" description="Helical" evidence="2">
    <location>
        <begin position="7"/>
        <end position="26"/>
    </location>
</feature>
<dbReference type="EMBL" id="AP019536">
    <property type="protein sequence ID" value="BBJ00619.1"/>
    <property type="molecule type" value="Genomic_DNA"/>
</dbReference>
<reference evidence="3 4" key="1">
    <citation type="submission" date="2019-03" db="EMBL/GenBank/DDBJ databases">
        <title>Complete genome sequence of Ferrigenium kumadai strain An22, a microaerophilic iron-oxidizing bacterium isolated from a paddy field soil.</title>
        <authorList>
            <person name="Watanabe T."/>
            <person name="Asakawa S."/>
        </authorList>
    </citation>
    <scope>NUCLEOTIDE SEQUENCE [LARGE SCALE GENOMIC DNA]</scope>
    <source>
        <strain evidence="3 4">An22</strain>
    </source>
</reference>
<sequence length="405" mass="46517">MRRYLTHFLVSVLSLACMIAGFNWWIDPYGIYRKHEKLLERSAPMLIMNERVFKTVALARAKSDMVVLGSSRTDIGIGRGYPEFEGKRVLSLATFGQPIRETRQLMELAVTQGNPQTAILGLDFFAFNALFVPPSDYVEENYSPLRPYSLMLSVSTLSDSWRALRRKGPADGDCCYADGFRTPQDLSRYAGSYRQQFAANERMYLLEKYLPYPECAFSFTKKKGGDTLDDFREIVKLAHQHQVDLRLFVSPSHARQWETLAAAGLWDEWEDWKRRLVQINEEVALLFNRPPLPIWDFSGYDEVSGEEVPVSSDPRTMRWYTDSSHYTPELGRNVVQRMFSGMADSVPADWGARLNSDNLDVHLEKIRASRNRYRSSHAQDTGELEKVARDVSRLKHCPDKQGENS</sequence>
<keyword evidence="4" id="KW-1185">Reference proteome</keyword>
<evidence type="ECO:0000313" key="3">
    <source>
        <dbReference type="EMBL" id="BBJ00619.1"/>
    </source>
</evidence>
<feature type="region of interest" description="Disordered" evidence="1">
    <location>
        <begin position="371"/>
        <end position="405"/>
    </location>
</feature>
<keyword evidence="2" id="KW-0812">Transmembrane</keyword>
<protein>
    <submittedName>
        <fullName evidence="3">Uncharacterized protein</fullName>
    </submittedName>
</protein>
<evidence type="ECO:0000256" key="2">
    <source>
        <dbReference type="SAM" id="Phobius"/>
    </source>
</evidence>
<keyword evidence="2" id="KW-1133">Transmembrane helix</keyword>
<organism evidence="3 4">
    <name type="scientific">Ferrigenium kumadai</name>
    <dbReference type="NCBI Taxonomy" id="1682490"/>
    <lineage>
        <taxon>Bacteria</taxon>
        <taxon>Pseudomonadati</taxon>
        <taxon>Pseudomonadota</taxon>
        <taxon>Betaproteobacteria</taxon>
        <taxon>Nitrosomonadales</taxon>
        <taxon>Gallionellaceae</taxon>
        <taxon>Ferrigenium</taxon>
    </lineage>
</organism>
<dbReference type="Proteomes" id="UP001319121">
    <property type="component" value="Chromosome"/>
</dbReference>
<dbReference type="RefSeq" id="WP_212785844.1">
    <property type="nucleotide sequence ID" value="NZ_AP019536.1"/>
</dbReference>
<accession>A0AAN1T0R9</accession>
<dbReference type="AlphaFoldDB" id="A0AAN1T0R9"/>
<evidence type="ECO:0000256" key="1">
    <source>
        <dbReference type="SAM" id="MobiDB-lite"/>
    </source>
</evidence>
<evidence type="ECO:0000313" key="4">
    <source>
        <dbReference type="Proteomes" id="UP001319121"/>
    </source>
</evidence>
<gene>
    <name evidence="3" type="ORF">FGKAn22_23110</name>
</gene>
<feature type="compositionally biased region" description="Basic and acidic residues" evidence="1">
    <location>
        <begin position="383"/>
        <end position="405"/>
    </location>
</feature>